<evidence type="ECO:0000259" key="13">
    <source>
        <dbReference type="PROSITE" id="PS52035"/>
    </source>
</evidence>
<name>A0A239D2V1_9FLAO</name>
<dbReference type="InterPro" id="IPR003961">
    <property type="entry name" value="FN3_dom"/>
</dbReference>
<dbReference type="InterPro" id="IPR013783">
    <property type="entry name" value="Ig-like_fold"/>
</dbReference>
<dbReference type="SUPFAM" id="SSF49265">
    <property type="entry name" value="Fibronectin type III"/>
    <property type="match status" value="2"/>
</dbReference>
<dbReference type="Proteomes" id="UP000198379">
    <property type="component" value="Unassembled WGS sequence"/>
</dbReference>
<dbReference type="InterPro" id="IPR013320">
    <property type="entry name" value="ConA-like_dom_sf"/>
</dbReference>
<evidence type="ECO:0000256" key="8">
    <source>
        <dbReference type="PROSITE-ProRule" id="PRU01379"/>
    </source>
</evidence>
<dbReference type="CDD" id="cd00063">
    <property type="entry name" value="FN3"/>
    <property type="match status" value="2"/>
</dbReference>
<dbReference type="GO" id="GO:0008270">
    <property type="term" value="F:zinc ion binding"/>
    <property type="evidence" value="ECO:0007669"/>
    <property type="project" value="InterPro"/>
</dbReference>
<dbReference type="GO" id="GO:0005615">
    <property type="term" value="C:extracellular space"/>
    <property type="evidence" value="ECO:0007669"/>
    <property type="project" value="TreeGrafter"/>
</dbReference>
<dbReference type="PROSITE" id="PS50060">
    <property type="entry name" value="MAM_2"/>
    <property type="match status" value="2"/>
</dbReference>
<dbReference type="Pfam" id="PF00041">
    <property type="entry name" value="fn3"/>
    <property type="match status" value="2"/>
</dbReference>
<dbReference type="SUPFAM" id="SSF49899">
    <property type="entry name" value="Concanavalin A-like lectins/glucanases"/>
    <property type="match status" value="2"/>
</dbReference>
<evidence type="ECO:0000259" key="12">
    <source>
        <dbReference type="PROSITE" id="PS50853"/>
    </source>
</evidence>
<dbReference type="Pfam" id="PF18962">
    <property type="entry name" value="Por_Secre_tail"/>
    <property type="match status" value="1"/>
</dbReference>
<dbReference type="Pfam" id="PF20009">
    <property type="entry name" value="GEVED"/>
    <property type="match status" value="1"/>
</dbReference>
<dbReference type="SMART" id="SM00137">
    <property type="entry name" value="MAM"/>
    <property type="match status" value="1"/>
</dbReference>
<dbReference type="EMBL" id="FZNY01000009">
    <property type="protein sequence ID" value="SNS26472.1"/>
    <property type="molecule type" value="Genomic_DNA"/>
</dbReference>
<dbReference type="InterPro" id="IPR036116">
    <property type="entry name" value="FN3_sf"/>
</dbReference>
<feature type="compositionally biased region" description="Polar residues" evidence="9">
    <location>
        <begin position="674"/>
        <end position="691"/>
    </location>
</feature>
<evidence type="ECO:0000313" key="15">
    <source>
        <dbReference type="Proteomes" id="UP000198379"/>
    </source>
</evidence>
<evidence type="ECO:0000256" key="9">
    <source>
        <dbReference type="SAM" id="MobiDB-lite"/>
    </source>
</evidence>
<dbReference type="GO" id="GO:0006508">
    <property type="term" value="P:proteolysis"/>
    <property type="evidence" value="ECO:0007669"/>
    <property type="project" value="UniProtKB-KW"/>
</dbReference>
<evidence type="ECO:0000256" key="4">
    <source>
        <dbReference type="ARBA" id="ARBA00022729"/>
    </source>
</evidence>
<dbReference type="Gene3D" id="2.60.120.200">
    <property type="match status" value="2"/>
</dbReference>
<proteinExistence type="inferred from homology"/>
<dbReference type="GO" id="GO:0016020">
    <property type="term" value="C:membrane"/>
    <property type="evidence" value="ECO:0007669"/>
    <property type="project" value="InterPro"/>
</dbReference>
<dbReference type="SMART" id="SM00060">
    <property type="entry name" value="FN3"/>
    <property type="match status" value="2"/>
</dbReference>
<keyword evidence="3" id="KW-0645">Protease</keyword>
<dbReference type="GO" id="GO:0005975">
    <property type="term" value="P:carbohydrate metabolic process"/>
    <property type="evidence" value="ECO:0007669"/>
    <property type="project" value="UniProtKB-ARBA"/>
</dbReference>
<dbReference type="GO" id="GO:0004181">
    <property type="term" value="F:metallocarboxypeptidase activity"/>
    <property type="evidence" value="ECO:0007669"/>
    <property type="project" value="InterPro"/>
</dbReference>
<dbReference type="Pfam" id="PF00246">
    <property type="entry name" value="Peptidase_M14"/>
    <property type="match status" value="1"/>
</dbReference>
<reference evidence="14 15" key="1">
    <citation type="submission" date="2017-06" db="EMBL/GenBank/DDBJ databases">
        <authorList>
            <person name="Kim H.J."/>
            <person name="Triplett B.A."/>
        </authorList>
    </citation>
    <scope>NUCLEOTIDE SEQUENCE [LARGE SCALE GENOMIC DNA]</scope>
    <source>
        <strain evidence="14 15">DSM 25597</strain>
    </source>
</reference>
<keyword evidence="7" id="KW-0482">Metalloprotease</keyword>
<comment type="similarity">
    <text evidence="2 8">Belongs to the peptidase M14 family.</text>
</comment>
<organism evidence="14 15">
    <name type="scientific">Dokdonia pacifica</name>
    <dbReference type="NCBI Taxonomy" id="1627892"/>
    <lineage>
        <taxon>Bacteria</taxon>
        <taxon>Pseudomonadati</taxon>
        <taxon>Bacteroidota</taxon>
        <taxon>Flavobacteriia</taxon>
        <taxon>Flavobacteriales</taxon>
        <taxon>Flavobacteriaceae</taxon>
        <taxon>Dokdonia</taxon>
    </lineage>
</organism>
<evidence type="ECO:0000256" key="1">
    <source>
        <dbReference type="ARBA" id="ARBA00001947"/>
    </source>
</evidence>
<evidence type="ECO:0000256" key="10">
    <source>
        <dbReference type="SAM" id="SignalP"/>
    </source>
</evidence>
<feature type="signal peptide" evidence="10">
    <location>
        <begin position="1"/>
        <end position="19"/>
    </location>
</feature>
<evidence type="ECO:0000259" key="11">
    <source>
        <dbReference type="PROSITE" id="PS50060"/>
    </source>
</evidence>
<accession>A0A239D2V1</accession>
<feature type="chain" id="PRO_5013076870" evidence="10">
    <location>
        <begin position="20"/>
        <end position="1627"/>
    </location>
</feature>
<keyword evidence="15" id="KW-1185">Reference proteome</keyword>
<evidence type="ECO:0000256" key="7">
    <source>
        <dbReference type="ARBA" id="ARBA00023049"/>
    </source>
</evidence>
<feature type="domain" description="Fibronectin type-III" evidence="12">
    <location>
        <begin position="1099"/>
        <end position="1184"/>
    </location>
</feature>
<dbReference type="Pfam" id="PF20773">
    <property type="entry name" value="InhA-like_MAM"/>
    <property type="match status" value="1"/>
</dbReference>
<feature type="domain" description="Fibronectin type-III" evidence="12">
    <location>
        <begin position="858"/>
        <end position="945"/>
    </location>
</feature>
<keyword evidence="6" id="KW-0862">Zinc</keyword>
<dbReference type="SUPFAM" id="SSF53187">
    <property type="entry name" value="Zn-dependent exopeptidases"/>
    <property type="match status" value="1"/>
</dbReference>
<dbReference type="CDD" id="cd03859">
    <property type="entry name" value="M14_CPT"/>
    <property type="match status" value="1"/>
</dbReference>
<dbReference type="GO" id="GO:0004553">
    <property type="term" value="F:hydrolase activity, hydrolyzing O-glycosyl compounds"/>
    <property type="evidence" value="ECO:0007669"/>
    <property type="project" value="UniProtKB-ARBA"/>
</dbReference>
<comment type="caution">
    <text evidence="8">Lacks conserved residue(s) required for the propagation of feature annotation.</text>
</comment>
<dbReference type="InterPro" id="IPR045474">
    <property type="entry name" value="GEVED"/>
</dbReference>
<keyword evidence="4 10" id="KW-0732">Signal</keyword>
<feature type="domain" description="Peptidase M14" evidence="13">
    <location>
        <begin position="155"/>
        <end position="466"/>
    </location>
</feature>
<gene>
    <name evidence="14" type="ORF">SAMN06265376_109107</name>
</gene>
<feature type="region of interest" description="Disordered" evidence="9">
    <location>
        <begin position="674"/>
        <end position="699"/>
    </location>
</feature>
<dbReference type="CDD" id="cd06263">
    <property type="entry name" value="MAM"/>
    <property type="match status" value="2"/>
</dbReference>
<dbReference type="SMART" id="SM00631">
    <property type="entry name" value="Zn_pept"/>
    <property type="match status" value="1"/>
</dbReference>
<sequence length="1627" mass="177888">MIRKLLFGGLFLCTLNLQAQTTQASTNKRVKIPNITTSQMTALSNAGIDLNCGIHQDNTGMTLELTPYEQELVQSLGINTQVLIADLSTFYADRAVAGIANAKTTLAAMKARIPEQAAQRSSIVSESITNVGQYIGEDEIDWAIPQNFNLGTYAGSLTLDEALAELDAMRALYPHLITAKAAAATETTIEGRTVYYVKISDNPDIDEDEPETLYNSLLHAREIATLMNQLYYMWYLLENYDTDPGIKNLLDNHELYFIPIVNPDGYQFNIDNNPNGGGLQRKNLRITSNCGGDNDGVDLNRNSGYFWNNGGASSNPCVQDYRGTDAFSEPESRILRDFVLDRDFKVALDHHGYSNILYHSYSSLDAPTGREDEFAQYSHDMSYYNRYGYGAVTETGPPVASGSHIDWLLGGTIADATGSTGSGKNILGFSPENGSLNEGGFYPDPSNILPISQRAMRINLLAAYYSGKYAKYKDLTPSNLSNTTGQLHIGIEYLGQTLSPITVTVTPISENLISIGNAQTVNLNTLEQTTLNFPYTLDPTIAATDLIEYEVTVANDDYTLYKAVVQKSYNSVVFFTDNPDIDGLNNWISNGWVTTADAFSGTTALTNASNSYGNNAFETLTLATPIDISTAEQAVIQYYAKWDIERDFDFTQIEGSIDGGATWIPLTGRYTKPGSTLDTNPYSQKSTSNEVHQPDEEPLYDGDMQDKWSLEEIVIDASSNSTLQGASSLLIRFVFDSDSSNLDSGYTTTFDGFTFDDFSVTSTILVPPASQTITFPAIADQLTTAAPVTLLATSSSGLTISYEVISGPATVSGSLLTLDGTSGTVIVEATQEGNLYFEPATSVSINFMVNEPACALETPQNLTVSAITDEGATIQWDATNGDGYEVRFRESIYSDFSPPFNVTNTQITFINQDPETSFDVKVNSVCNDGSISPDSAIISFTTLPLPITYCHVTISDDSDDFISRFELNTINNNSGGQTYSNFTAISTDIDTYRTYPFTIEPTWTGFPLPQGYAIWIDYNQDGVFDDATEQVFTQSPTNATSITGSFAVPHDALFGPTRLRVAMRFNDIPVSCGSYDYGEIEDYTVVISEGFPDTEAPTTPTNLTASNITETTAILSWNVATDAIGVTEYTVYQDDVSIATAIDTTYTVVGLAPETIYDFSVTASDLEGNESNQSTIIQVETQVQAGACVNGIESFPYTLGFENGIDTWTQNTDDDIDWTIRASSTPSGGTGPHTAIEGSYFIYTEASGNGIGYPNKQAILTSPCIDLTGNPEAYISFQYHMYGTSNNLGSLDLEVSIDDGITWTSIWGETKNLGGQWNAKIISLDAYAGLPISLRFNRITGSDFRGDVALDDIAIHQGAIPTAPPCDTTEDDFPYRVSFEIDFNDWTQSDADDIDWRRYSGNTPTGNTGPSSASNGIDYLYVEASGASHKQAILNSPCFDLTNLSTPTFSFDYHMYGNSNFGSIALEISADDSDTWVELWSLTGNQGNQWITQTIDLTAYAGRIVKLRFNRILGGHRRADLALDIFELNEAPLYTNTSVTPSRSQFTTIETPINISLYPNPVNNGIPIQIQSPVAVSFDVYTVEGKRVYTGSNTERFIPTQQLKAGVYFVQFKDEENIVTTKRFIVK</sequence>
<dbReference type="PROSITE" id="PS52035">
    <property type="entry name" value="PEPTIDASE_M14"/>
    <property type="match status" value="1"/>
</dbReference>
<evidence type="ECO:0000256" key="5">
    <source>
        <dbReference type="ARBA" id="ARBA00022801"/>
    </source>
</evidence>
<dbReference type="InterPro" id="IPR000998">
    <property type="entry name" value="MAM_dom"/>
</dbReference>
<dbReference type="InterPro" id="IPR000834">
    <property type="entry name" value="Peptidase_M14"/>
</dbReference>
<protein>
    <submittedName>
        <fullName evidence="14">Por secretion system C-terminal sorting domain-containing protein</fullName>
    </submittedName>
</protein>
<dbReference type="PANTHER" id="PTHR11705:SF143">
    <property type="entry name" value="SLL0236 PROTEIN"/>
    <property type="match status" value="1"/>
</dbReference>
<evidence type="ECO:0000313" key="14">
    <source>
        <dbReference type="EMBL" id="SNS26472.1"/>
    </source>
</evidence>
<dbReference type="NCBIfam" id="TIGR04183">
    <property type="entry name" value="Por_Secre_tail"/>
    <property type="match status" value="1"/>
</dbReference>
<feature type="domain" description="MAM" evidence="11">
    <location>
        <begin position="1364"/>
        <end position="1537"/>
    </location>
</feature>
<dbReference type="Gene3D" id="2.60.40.10">
    <property type="entry name" value="Immunoglobulins"/>
    <property type="match status" value="2"/>
</dbReference>
<dbReference type="Gene3D" id="3.40.630.10">
    <property type="entry name" value="Zn peptidases"/>
    <property type="match status" value="1"/>
</dbReference>
<dbReference type="InterPro" id="IPR026444">
    <property type="entry name" value="Secre_tail"/>
</dbReference>
<evidence type="ECO:0000256" key="2">
    <source>
        <dbReference type="ARBA" id="ARBA00005988"/>
    </source>
</evidence>
<keyword evidence="5" id="KW-0378">Hydrolase</keyword>
<dbReference type="PANTHER" id="PTHR11705">
    <property type="entry name" value="PROTEASE FAMILY M14 CARBOXYPEPTIDASE A,B"/>
    <property type="match status" value="1"/>
</dbReference>
<dbReference type="Pfam" id="PF00629">
    <property type="entry name" value="MAM"/>
    <property type="match status" value="2"/>
</dbReference>
<dbReference type="RefSeq" id="WP_089373597.1">
    <property type="nucleotide sequence ID" value="NZ_BMEP01000001.1"/>
</dbReference>
<evidence type="ECO:0000256" key="6">
    <source>
        <dbReference type="ARBA" id="ARBA00022833"/>
    </source>
</evidence>
<feature type="domain" description="MAM" evidence="11">
    <location>
        <begin position="1197"/>
        <end position="1368"/>
    </location>
</feature>
<dbReference type="PROSITE" id="PS50853">
    <property type="entry name" value="FN3"/>
    <property type="match status" value="2"/>
</dbReference>
<comment type="cofactor">
    <cofactor evidence="1">
        <name>Zn(2+)</name>
        <dbReference type="ChEBI" id="CHEBI:29105"/>
    </cofactor>
</comment>
<dbReference type="OrthoDB" id="9808753at2"/>
<evidence type="ECO:0000256" key="3">
    <source>
        <dbReference type="ARBA" id="ARBA00022670"/>
    </source>
</evidence>
<dbReference type="InterPro" id="IPR033810">
    <property type="entry name" value="Carboxypeptidase_T"/>
</dbReference>